<name>A0ABR6FX21_9BURK</name>
<proteinExistence type="inferred from homology"/>
<dbReference type="SUPFAM" id="SSF51735">
    <property type="entry name" value="NAD(P)-binding Rossmann-fold domains"/>
    <property type="match status" value="1"/>
</dbReference>
<dbReference type="PROSITE" id="PS00061">
    <property type="entry name" value="ADH_SHORT"/>
    <property type="match status" value="1"/>
</dbReference>
<dbReference type="InterPro" id="IPR020904">
    <property type="entry name" value="Sc_DH/Rdtase_CS"/>
</dbReference>
<dbReference type="InterPro" id="IPR036291">
    <property type="entry name" value="NAD(P)-bd_dom_sf"/>
</dbReference>
<dbReference type="PANTHER" id="PTHR24321">
    <property type="entry name" value="DEHYDROGENASES, SHORT CHAIN"/>
    <property type="match status" value="1"/>
</dbReference>
<dbReference type="Pfam" id="PF13561">
    <property type="entry name" value="adh_short_C2"/>
    <property type="match status" value="1"/>
</dbReference>
<dbReference type="PRINTS" id="PR00081">
    <property type="entry name" value="GDHRDH"/>
</dbReference>
<dbReference type="PANTHER" id="PTHR24321:SF8">
    <property type="entry name" value="ESTRADIOL 17-BETA-DEHYDROGENASE 8-RELATED"/>
    <property type="match status" value="1"/>
</dbReference>
<keyword evidence="2" id="KW-0560">Oxidoreductase</keyword>
<comment type="similarity">
    <text evidence="1">Belongs to the short-chain dehydrogenases/reductases (SDR) family.</text>
</comment>
<dbReference type="PRINTS" id="PR00080">
    <property type="entry name" value="SDRFAMILY"/>
</dbReference>
<dbReference type="RefSeq" id="WP_110387501.1">
    <property type="nucleotide sequence ID" value="NZ_JACHVZ010000023.1"/>
</dbReference>
<dbReference type="Gene3D" id="3.40.50.720">
    <property type="entry name" value="NAD(P)-binding Rossmann-like Domain"/>
    <property type="match status" value="1"/>
</dbReference>
<dbReference type="CDD" id="cd05233">
    <property type="entry name" value="SDR_c"/>
    <property type="match status" value="1"/>
</dbReference>
<gene>
    <name evidence="3" type="ORF">FHX59_006455</name>
</gene>
<accession>A0ABR6FX21</accession>
<dbReference type="Proteomes" id="UP000533533">
    <property type="component" value="Unassembled WGS sequence"/>
</dbReference>
<evidence type="ECO:0000313" key="4">
    <source>
        <dbReference type="Proteomes" id="UP000533533"/>
    </source>
</evidence>
<organism evidence="3 4">
    <name type="scientific">Paraburkholderia silvatlantica</name>
    <dbReference type="NCBI Taxonomy" id="321895"/>
    <lineage>
        <taxon>Bacteria</taxon>
        <taxon>Pseudomonadati</taxon>
        <taxon>Pseudomonadota</taxon>
        <taxon>Betaproteobacteria</taxon>
        <taxon>Burkholderiales</taxon>
        <taxon>Burkholderiaceae</taxon>
        <taxon>Paraburkholderia</taxon>
    </lineage>
</organism>
<evidence type="ECO:0000313" key="3">
    <source>
        <dbReference type="EMBL" id="MBB2931981.1"/>
    </source>
</evidence>
<keyword evidence="4" id="KW-1185">Reference proteome</keyword>
<evidence type="ECO:0000256" key="2">
    <source>
        <dbReference type="ARBA" id="ARBA00023002"/>
    </source>
</evidence>
<comment type="caution">
    <text evidence="3">The sequence shown here is derived from an EMBL/GenBank/DDBJ whole genome shotgun (WGS) entry which is preliminary data.</text>
</comment>
<dbReference type="EMBL" id="JACHVZ010000023">
    <property type="protein sequence ID" value="MBB2931981.1"/>
    <property type="molecule type" value="Genomic_DNA"/>
</dbReference>
<reference evidence="3 4" key="1">
    <citation type="submission" date="2020-08" db="EMBL/GenBank/DDBJ databases">
        <title>Genomic Encyclopedia of Type Strains, Phase IV (KMG-V): Genome sequencing to study the core and pangenomes of soil and plant-associated prokaryotes.</title>
        <authorList>
            <person name="Whitman W."/>
        </authorList>
    </citation>
    <scope>NUCLEOTIDE SEQUENCE [LARGE SCALE GENOMIC DNA]</scope>
    <source>
        <strain evidence="3 4">SRMrh-85</strain>
    </source>
</reference>
<evidence type="ECO:0000256" key="1">
    <source>
        <dbReference type="ARBA" id="ARBA00006484"/>
    </source>
</evidence>
<sequence length="250" mass="25873">MNVDTTLGLDGKIAVVTGAAGDIGRATVALLRAHGMRVVAEDLNPAVTDLAESGYVVPLIGDVSEEETARAAVECSLRDFGQLDVLVNNAGRTLNKTVLDTSVDEWDAILATNARGNFLHSREALRVMAKQRSGTIVSVASIVSSVGMPDLAAYAASKGAIAQLTKVLAVEYGKLGIRVNAVAPGVVETNILAGIVEDSRATLASYGHLHPLGRVAQPAEIADVIAWLASPRASFVTGALIMADGGYTAL</sequence>
<protein>
    <submittedName>
        <fullName evidence="3">NAD(P)-dependent dehydrogenase (Short-subunit alcohol dehydrogenase family)</fullName>
    </submittedName>
</protein>
<dbReference type="InterPro" id="IPR002347">
    <property type="entry name" value="SDR_fam"/>
</dbReference>